<dbReference type="EMBL" id="QXXA01000001">
    <property type="protein sequence ID" value="NBI05365.1"/>
    <property type="molecule type" value="Genomic_DNA"/>
</dbReference>
<accession>A0A845QS57</accession>
<dbReference type="AlphaFoldDB" id="A0A845QS57"/>
<reference evidence="1 2" key="1">
    <citation type="submission" date="2018-08" db="EMBL/GenBank/DDBJ databases">
        <title>Murine metabolic-syndrome-specific gut microbial biobank.</title>
        <authorList>
            <person name="Liu C."/>
        </authorList>
    </citation>
    <scope>NUCLEOTIDE SEQUENCE [LARGE SCALE GENOMIC DNA]</scope>
    <source>
        <strain evidence="1 2">583</strain>
    </source>
</reference>
<evidence type="ECO:0000313" key="1">
    <source>
        <dbReference type="EMBL" id="NBI05365.1"/>
    </source>
</evidence>
<organism evidence="1 2">
    <name type="scientific">Senegalia massiliensis</name>
    <dbReference type="NCBI Taxonomy" id="1720316"/>
    <lineage>
        <taxon>Bacteria</taxon>
        <taxon>Bacillati</taxon>
        <taxon>Bacillota</taxon>
        <taxon>Clostridia</taxon>
        <taxon>Eubacteriales</taxon>
        <taxon>Clostridiaceae</taxon>
        <taxon>Senegalia</taxon>
    </lineage>
</organism>
<keyword evidence="2" id="KW-1185">Reference proteome</keyword>
<protein>
    <submittedName>
        <fullName evidence="1">Uncharacterized protein</fullName>
    </submittedName>
</protein>
<dbReference type="Proteomes" id="UP000467132">
    <property type="component" value="Unassembled WGS sequence"/>
</dbReference>
<dbReference type="RefSeq" id="WP_160195875.1">
    <property type="nucleotide sequence ID" value="NZ_QXXA01000001.1"/>
</dbReference>
<name>A0A845QS57_9CLOT</name>
<proteinExistence type="predicted"/>
<evidence type="ECO:0000313" key="2">
    <source>
        <dbReference type="Proteomes" id="UP000467132"/>
    </source>
</evidence>
<comment type="caution">
    <text evidence="1">The sequence shown here is derived from an EMBL/GenBank/DDBJ whole genome shotgun (WGS) entry which is preliminary data.</text>
</comment>
<gene>
    <name evidence="1" type="ORF">D3Z33_00665</name>
</gene>
<dbReference type="PROSITE" id="PS51257">
    <property type="entry name" value="PROKAR_LIPOPROTEIN"/>
    <property type="match status" value="1"/>
</dbReference>
<sequence>MKKILLIAITVLILTGCSRENSQEGIIATFDGYTITEKDIEKEIISRKITDLMTKKLNDLNSMPEKNIRDFYLNSFNVEGKDLTEYQEQFIRYHERQFNYDITKNEAFNIVLRDKILYKTAIKKGYKKTSEKEALKMIRKANETSEKFIGEDNDKLIEEFSAYEDEVVKDYGYESYDEYEKSRLDKLSELITINNMEKEFINEIRSNPELTDEQKWIYPVTSWENYTEHLIKDENINIVNKNYSIEYYGGLWTGDF</sequence>